<feature type="region of interest" description="Disordered" evidence="6">
    <location>
        <begin position="198"/>
        <end position="236"/>
    </location>
</feature>
<evidence type="ECO:0000313" key="9">
    <source>
        <dbReference type="Proteomes" id="UP000315295"/>
    </source>
</evidence>
<keyword evidence="7" id="KW-0472">Membrane</keyword>
<dbReference type="Gene3D" id="3.30.890.10">
    <property type="entry name" value="Methyl-cpg-binding Protein 2, Chain A"/>
    <property type="match status" value="1"/>
</dbReference>
<keyword evidence="9" id="KW-1185">Reference proteome</keyword>
<sequence>MSTRRRKKLKFFVVEFVMDGLIISYAIVSFKVVKLRSHFQVIIRLFIAHQRGISLIKQLLDVIAEHSGIRWSVGAILHTKAASKYRREQLIPAATKLQKMKQQFGSLPAQKEEQAEGDRVLCAVSYDAVPLQAVPAPQLQVKFVPGENYGLPEGWAVEEKPRTTVKGRRRTDKYCHHIPTGKRFRSLSDANKWIKKETTREQAHGTSKDGDESSSPAQSSTRRIRRKATQFPDHMNNPWLETFLSAAAANLQNL</sequence>
<evidence type="ECO:0000256" key="2">
    <source>
        <dbReference type="ARBA" id="ARBA00023015"/>
    </source>
</evidence>
<evidence type="ECO:0000256" key="7">
    <source>
        <dbReference type="SAM" id="Phobius"/>
    </source>
</evidence>
<gene>
    <name evidence="8" type="ORF">C1H46_027189</name>
</gene>
<keyword evidence="3" id="KW-0238">DNA-binding</keyword>
<dbReference type="AlphaFoldDB" id="A0A540LLA9"/>
<keyword evidence="7" id="KW-0812">Transmembrane</keyword>
<evidence type="ECO:0000256" key="6">
    <source>
        <dbReference type="SAM" id="MobiDB-lite"/>
    </source>
</evidence>
<keyword evidence="7" id="KW-1133">Transmembrane helix</keyword>
<keyword evidence="2" id="KW-0805">Transcription regulation</keyword>
<evidence type="ECO:0000256" key="4">
    <source>
        <dbReference type="ARBA" id="ARBA00023163"/>
    </source>
</evidence>
<evidence type="ECO:0000256" key="5">
    <source>
        <dbReference type="ARBA" id="ARBA00023242"/>
    </source>
</evidence>
<dbReference type="Proteomes" id="UP000315295">
    <property type="component" value="Unassembled WGS sequence"/>
</dbReference>
<dbReference type="GO" id="GO:0005634">
    <property type="term" value="C:nucleus"/>
    <property type="evidence" value="ECO:0007669"/>
    <property type="project" value="UniProtKB-SubCell"/>
</dbReference>
<protein>
    <submittedName>
        <fullName evidence="8">Uncharacterized protein</fullName>
    </submittedName>
</protein>
<comment type="subcellular location">
    <subcellularLocation>
        <location evidence="1">Nucleus</location>
    </subcellularLocation>
</comment>
<evidence type="ECO:0000256" key="3">
    <source>
        <dbReference type="ARBA" id="ARBA00023125"/>
    </source>
</evidence>
<evidence type="ECO:0000313" key="8">
    <source>
        <dbReference type="EMBL" id="TQD87265.1"/>
    </source>
</evidence>
<dbReference type="InterPro" id="IPR016177">
    <property type="entry name" value="DNA-bd_dom_sf"/>
</dbReference>
<keyword evidence="5" id="KW-0539">Nucleus</keyword>
<comment type="caution">
    <text evidence="8">The sequence shown here is derived from an EMBL/GenBank/DDBJ whole genome shotgun (WGS) entry which is preliminary data.</text>
</comment>
<reference evidence="8 9" key="1">
    <citation type="journal article" date="2019" name="G3 (Bethesda)">
        <title>Sequencing of a Wild Apple (Malus baccata) Genome Unravels the Differences Between Cultivated and Wild Apple Species Regarding Disease Resistance and Cold Tolerance.</title>
        <authorList>
            <person name="Chen X."/>
        </authorList>
    </citation>
    <scope>NUCLEOTIDE SEQUENCE [LARGE SCALE GENOMIC DNA]</scope>
    <source>
        <strain evidence="9">cv. Shandingzi</strain>
        <tissue evidence="8">Leaves</tissue>
    </source>
</reference>
<organism evidence="8 9">
    <name type="scientific">Malus baccata</name>
    <name type="common">Siberian crab apple</name>
    <name type="synonym">Pyrus baccata</name>
    <dbReference type="NCBI Taxonomy" id="106549"/>
    <lineage>
        <taxon>Eukaryota</taxon>
        <taxon>Viridiplantae</taxon>
        <taxon>Streptophyta</taxon>
        <taxon>Embryophyta</taxon>
        <taxon>Tracheophyta</taxon>
        <taxon>Spermatophyta</taxon>
        <taxon>Magnoliopsida</taxon>
        <taxon>eudicotyledons</taxon>
        <taxon>Gunneridae</taxon>
        <taxon>Pentapetalae</taxon>
        <taxon>rosids</taxon>
        <taxon>fabids</taxon>
        <taxon>Rosales</taxon>
        <taxon>Rosaceae</taxon>
        <taxon>Amygdaloideae</taxon>
        <taxon>Maleae</taxon>
        <taxon>Malus</taxon>
    </lineage>
</organism>
<name>A0A540LLA9_MALBA</name>
<feature type="compositionally biased region" description="Basic and acidic residues" evidence="6">
    <location>
        <begin position="198"/>
        <end position="211"/>
    </location>
</feature>
<dbReference type="EMBL" id="VIEB01000543">
    <property type="protein sequence ID" value="TQD87265.1"/>
    <property type="molecule type" value="Genomic_DNA"/>
</dbReference>
<dbReference type="GO" id="GO:0003677">
    <property type="term" value="F:DNA binding"/>
    <property type="evidence" value="ECO:0007669"/>
    <property type="project" value="UniProtKB-KW"/>
</dbReference>
<proteinExistence type="predicted"/>
<evidence type="ECO:0000256" key="1">
    <source>
        <dbReference type="ARBA" id="ARBA00004123"/>
    </source>
</evidence>
<feature type="transmembrane region" description="Helical" evidence="7">
    <location>
        <begin position="12"/>
        <end position="33"/>
    </location>
</feature>
<dbReference type="SUPFAM" id="SSF54171">
    <property type="entry name" value="DNA-binding domain"/>
    <property type="match status" value="1"/>
</dbReference>
<keyword evidence="4" id="KW-0804">Transcription</keyword>
<accession>A0A540LLA9</accession>